<evidence type="ECO:0000313" key="3">
    <source>
        <dbReference type="EMBL" id="KGD68973.1"/>
    </source>
</evidence>
<keyword evidence="1" id="KW-1133">Transmembrane helix</keyword>
<organism evidence="3 4">
    <name type="scientific">Flavobacterium aquatile LMG 4008 = ATCC 11947</name>
    <dbReference type="NCBI Taxonomy" id="1453498"/>
    <lineage>
        <taxon>Bacteria</taxon>
        <taxon>Pseudomonadati</taxon>
        <taxon>Bacteroidota</taxon>
        <taxon>Flavobacteriia</taxon>
        <taxon>Flavobacteriales</taxon>
        <taxon>Flavobacteriaceae</taxon>
        <taxon>Flavobacterium</taxon>
    </lineage>
</organism>
<dbReference type="RefSeq" id="WP_035124886.1">
    <property type="nucleotide sequence ID" value="NZ_MUGQ01000013.1"/>
</dbReference>
<reference evidence="3 4" key="1">
    <citation type="submission" date="2014-09" db="EMBL/GenBank/DDBJ databases">
        <title>Whole Genome Shotgun of Flavobacterium aquatile LMG 4008.</title>
        <authorList>
            <person name="Gale A.N."/>
            <person name="Pipes S.E."/>
            <person name="Newman J.D."/>
        </authorList>
    </citation>
    <scope>NUCLEOTIDE SEQUENCE [LARGE SCALE GENOMIC DNA]</scope>
    <source>
        <strain evidence="3 4">LMG 4008</strain>
    </source>
</reference>
<dbReference type="AlphaFoldDB" id="A0A095U301"/>
<comment type="caution">
    <text evidence="3">The sequence shown here is derived from an EMBL/GenBank/DDBJ whole genome shotgun (WGS) entry which is preliminary data.</text>
</comment>
<evidence type="ECO:0000313" key="4">
    <source>
        <dbReference type="Proteomes" id="UP000029554"/>
    </source>
</evidence>
<feature type="transmembrane region" description="Helical" evidence="1">
    <location>
        <begin position="20"/>
        <end position="41"/>
    </location>
</feature>
<dbReference type="Proteomes" id="UP000029554">
    <property type="component" value="Unassembled WGS sequence"/>
</dbReference>
<protein>
    <recommendedName>
        <fullName evidence="2">DUF1648 domain-containing protein</fullName>
    </recommendedName>
</protein>
<feature type="domain" description="DUF1648" evidence="2">
    <location>
        <begin position="26"/>
        <end position="70"/>
    </location>
</feature>
<gene>
    <name evidence="3" type="ORF">LG45_04860</name>
</gene>
<dbReference type="eggNOG" id="COG4194">
    <property type="taxonomic scope" value="Bacteria"/>
</dbReference>
<dbReference type="PANTHER" id="PTHR37810:SF5">
    <property type="entry name" value="IMMUNITY PROTEIN SDPI"/>
    <property type="match status" value="1"/>
</dbReference>
<feature type="transmembrane region" description="Helical" evidence="1">
    <location>
        <begin position="61"/>
        <end position="81"/>
    </location>
</feature>
<proteinExistence type="predicted"/>
<feature type="transmembrane region" description="Helical" evidence="1">
    <location>
        <begin position="111"/>
        <end position="129"/>
    </location>
</feature>
<sequence length="169" mass="19227">MNNVPVPKVVLSPFDKIIEVTSYVALIAFWLMNAFAFTTLPETIPTHYNSMGEVDGYGPKATIFFLPVLGTVLFVFLTFIIKKPETFNYTVEITEENAIEQYTNSTKLLRFMKLALLLLFILIDYKTIATSKGNSDGLGKWFLPFTIALIFIPIVFSVYKSFSNKEIRK</sequence>
<dbReference type="Pfam" id="PF07853">
    <property type="entry name" value="DUF1648"/>
    <property type="match status" value="1"/>
</dbReference>
<evidence type="ECO:0000256" key="1">
    <source>
        <dbReference type="SAM" id="Phobius"/>
    </source>
</evidence>
<feature type="transmembrane region" description="Helical" evidence="1">
    <location>
        <begin position="141"/>
        <end position="159"/>
    </location>
</feature>
<dbReference type="InterPro" id="IPR012867">
    <property type="entry name" value="DUF1648"/>
</dbReference>
<dbReference type="GO" id="GO:0009636">
    <property type="term" value="P:response to toxic substance"/>
    <property type="evidence" value="ECO:0007669"/>
    <property type="project" value="TreeGrafter"/>
</dbReference>
<name>A0A095U301_9FLAO</name>
<accession>A0A095U301</accession>
<keyword evidence="1" id="KW-0472">Membrane</keyword>
<evidence type="ECO:0000259" key="2">
    <source>
        <dbReference type="Pfam" id="PF07853"/>
    </source>
</evidence>
<keyword evidence="1" id="KW-0812">Transmembrane</keyword>
<dbReference type="EMBL" id="JRHH01000002">
    <property type="protein sequence ID" value="KGD68973.1"/>
    <property type="molecule type" value="Genomic_DNA"/>
</dbReference>
<keyword evidence="4" id="KW-1185">Reference proteome</keyword>
<dbReference type="PANTHER" id="PTHR37810">
    <property type="entry name" value="IMMUNITY PROTEIN SDPI"/>
    <property type="match status" value="1"/>
</dbReference>